<evidence type="ECO:0000256" key="1">
    <source>
        <dbReference type="SAM" id="Phobius"/>
    </source>
</evidence>
<reference evidence="2 3" key="1">
    <citation type="submission" date="2016-03" db="EMBL/GenBank/DDBJ databases">
        <title>How can Kluyveromyces marxianus grow so fast - potential evolutionary course in Saccharomyces Complex revealed by comparative genomics.</title>
        <authorList>
            <person name="Mo W."/>
            <person name="Lu W."/>
            <person name="Yang X."/>
            <person name="Qi J."/>
            <person name="Lv H."/>
        </authorList>
    </citation>
    <scope>NUCLEOTIDE SEQUENCE [LARGE SCALE GENOMIC DNA]</scope>
    <source>
        <strain evidence="2 3">FIM1</strain>
    </source>
</reference>
<protein>
    <submittedName>
        <fullName evidence="2">Protein IRC23</fullName>
    </submittedName>
</protein>
<evidence type="ECO:0000313" key="3">
    <source>
        <dbReference type="Proteomes" id="UP000422736"/>
    </source>
</evidence>
<keyword evidence="1" id="KW-1133">Transmembrane helix</keyword>
<name>A0ABX6EUQ1_KLUMA</name>
<dbReference type="Proteomes" id="UP000422736">
    <property type="component" value="Chromosome 3"/>
</dbReference>
<dbReference type="EMBL" id="CP015056">
    <property type="protein sequence ID" value="QGN15250.1"/>
    <property type="molecule type" value="Genomic_DNA"/>
</dbReference>
<accession>A0ABX6EUQ1</accession>
<gene>
    <name evidence="2" type="primary">IRC23</name>
    <name evidence="2" type="ORF">FIM1_1939</name>
</gene>
<reference evidence="2 3" key="2">
    <citation type="submission" date="2019-11" db="EMBL/GenBank/DDBJ databases">
        <authorList>
            <person name="Lu H."/>
        </authorList>
    </citation>
    <scope>NUCLEOTIDE SEQUENCE [LARGE SCALE GENOMIC DNA]</scope>
    <source>
        <strain evidence="2 3">FIM1</strain>
    </source>
</reference>
<feature type="transmembrane region" description="Helical" evidence="1">
    <location>
        <begin position="12"/>
        <end position="37"/>
    </location>
</feature>
<sequence>MIQFATNALLSIWHVFQLMCRTLAWTLLIPMVLLYLYDFSLYAYRITNEGLERCRLKRSVRNMPSRQTKLFHRGEL</sequence>
<keyword evidence="1" id="KW-0812">Transmembrane</keyword>
<keyword evidence="3" id="KW-1185">Reference proteome</keyword>
<organism evidence="2 3">
    <name type="scientific">Kluyveromyces marxianus</name>
    <name type="common">Yeast</name>
    <name type="synonym">Candida kefyr</name>
    <dbReference type="NCBI Taxonomy" id="4911"/>
    <lineage>
        <taxon>Eukaryota</taxon>
        <taxon>Fungi</taxon>
        <taxon>Dikarya</taxon>
        <taxon>Ascomycota</taxon>
        <taxon>Saccharomycotina</taxon>
        <taxon>Saccharomycetes</taxon>
        <taxon>Saccharomycetales</taxon>
        <taxon>Saccharomycetaceae</taxon>
        <taxon>Kluyveromyces</taxon>
    </lineage>
</organism>
<proteinExistence type="predicted"/>
<evidence type="ECO:0000313" key="2">
    <source>
        <dbReference type="EMBL" id="QGN15250.1"/>
    </source>
</evidence>
<keyword evidence="1" id="KW-0472">Membrane</keyword>